<keyword evidence="2" id="KW-1003">Cell membrane</keyword>
<dbReference type="PANTHER" id="PTHR33362:SF2">
    <property type="entry name" value="TRAP TRANSPORTER LARGE PERMEASE PROTEIN"/>
    <property type="match status" value="1"/>
</dbReference>
<evidence type="ECO:0000256" key="6">
    <source>
        <dbReference type="ARBA" id="ARBA00023136"/>
    </source>
</evidence>
<keyword evidence="6 7" id="KW-0472">Membrane</keyword>
<keyword evidence="3" id="KW-0997">Cell inner membrane</keyword>
<feature type="transmembrane region" description="Helical" evidence="7">
    <location>
        <begin position="44"/>
        <end position="70"/>
    </location>
</feature>
<dbReference type="EMBL" id="FOZC01000001">
    <property type="protein sequence ID" value="SFR64066.1"/>
    <property type="molecule type" value="Genomic_DNA"/>
</dbReference>
<dbReference type="GO" id="GO:0022857">
    <property type="term" value="F:transmembrane transporter activity"/>
    <property type="evidence" value="ECO:0007669"/>
    <property type="project" value="TreeGrafter"/>
</dbReference>
<feature type="transmembrane region" description="Helical" evidence="7">
    <location>
        <begin position="244"/>
        <end position="263"/>
    </location>
</feature>
<evidence type="ECO:0000256" key="7">
    <source>
        <dbReference type="SAM" id="Phobius"/>
    </source>
</evidence>
<feature type="transmembrane region" description="Helical" evidence="7">
    <location>
        <begin position="284"/>
        <end position="304"/>
    </location>
</feature>
<feature type="transmembrane region" description="Helical" evidence="7">
    <location>
        <begin position="404"/>
        <end position="427"/>
    </location>
</feature>
<sequence>MTLALFSCFSITLLIGLPLAWVLIFSAMVPGIMDPSFIGNVQFVMRSIIGGADSSSLLAAPLFILSGVIMAKGGISRKIFNVFAYFLCRVPGGMPCAVIVTCLFYGAISGSGTATCAAVGAMTIPILLELGYDTKFSGALVATAAGLGVIIPPSVPFIMYGTATGVSIGKLFIAGVIPGIVIALCLMIYSIVFCVRKGENREQILKSTADIRKNGFWPLFKDGIWALLTPVILLGGIYSGIVTTTEVACISVVYALLVSIFVYKTVKLSEVRNLLTEACKTLAPLGLILAVATAFGRILTLLQIPMLLSGFITTHFTSKIAVLLIMNILLLLIGMVMDTGPALMILGPMLLPMTSALGVDPVHLGIIMTVNMAIGFVTPPFGVTLFVAAPIVEESPMALGKRAMPFIATFLAALLLITFIPQISMFLL</sequence>
<evidence type="ECO:0000259" key="8">
    <source>
        <dbReference type="Pfam" id="PF06808"/>
    </source>
</evidence>
<dbReference type="RefSeq" id="WP_031471145.1">
    <property type="nucleotide sequence ID" value="NZ_FOZC01000001.1"/>
</dbReference>
<comment type="subcellular location">
    <subcellularLocation>
        <location evidence="1">Cell inner membrane</location>
        <topology evidence="1">Multi-pass membrane protein</topology>
    </subcellularLocation>
</comment>
<evidence type="ECO:0000256" key="3">
    <source>
        <dbReference type="ARBA" id="ARBA00022519"/>
    </source>
</evidence>
<feature type="transmembrane region" description="Helical" evidence="7">
    <location>
        <begin position="112"/>
        <end position="132"/>
    </location>
</feature>
<evidence type="ECO:0000256" key="5">
    <source>
        <dbReference type="ARBA" id="ARBA00022989"/>
    </source>
</evidence>
<feature type="transmembrane region" description="Helical" evidence="7">
    <location>
        <begin position="365"/>
        <end position="392"/>
    </location>
</feature>
<dbReference type="PANTHER" id="PTHR33362">
    <property type="entry name" value="SIALIC ACID TRAP TRANSPORTER PERMEASE PROTEIN SIAT-RELATED"/>
    <property type="match status" value="1"/>
</dbReference>
<feature type="domain" description="TRAP C4-dicarboxylate transport system permease DctM subunit" evidence="8">
    <location>
        <begin position="8"/>
        <end position="423"/>
    </location>
</feature>
<dbReference type="InterPro" id="IPR004681">
    <property type="entry name" value="TRAP_DctM"/>
</dbReference>
<dbReference type="AlphaFoldDB" id="A0A1I6IBL9"/>
<gene>
    <name evidence="9" type="ORF">SAMN02910262_00171</name>
</gene>
<feature type="transmembrane region" description="Helical" evidence="7">
    <location>
        <begin position="216"/>
        <end position="238"/>
    </location>
</feature>
<organism evidence="9 10">
    <name type="scientific">[Clostridium] aminophilum</name>
    <dbReference type="NCBI Taxonomy" id="1526"/>
    <lineage>
        <taxon>Bacteria</taxon>
        <taxon>Bacillati</taxon>
        <taxon>Bacillota</taxon>
        <taxon>Clostridia</taxon>
        <taxon>Lachnospirales</taxon>
        <taxon>Lachnospiraceae</taxon>
    </lineage>
</organism>
<protein>
    <submittedName>
        <fullName evidence="9">C4-dicarboxylate transporter, DctM subunit</fullName>
    </submittedName>
</protein>
<evidence type="ECO:0000256" key="2">
    <source>
        <dbReference type="ARBA" id="ARBA00022475"/>
    </source>
</evidence>
<dbReference type="NCBIfam" id="TIGR00786">
    <property type="entry name" value="dctM"/>
    <property type="match status" value="1"/>
</dbReference>
<dbReference type="Pfam" id="PF06808">
    <property type="entry name" value="DctM"/>
    <property type="match status" value="1"/>
</dbReference>
<feature type="transmembrane region" description="Helical" evidence="7">
    <location>
        <begin position="139"/>
        <end position="159"/>
    </location>
</feature>
<proteinExistence type="predicted"/>
<evidence type="ECO:0000256" key="4">
    <source>
        <dbReference type="ARBA" id="ARBA00022692"/>
    </source>
</evidence>
<feature type="transmembrane region" description="Helical" evidence="7">
    <location>
        <begin position="82"/>
        <end position="106"/>
    </location>
</feature>
<dbReference type="PIRSF" id="PIRSF006066">
    <property type="entry name" value="HI0050"/>
    <property type="match status" value="1"/>
</dbReference>
<keyword evidence="5 7" id="KW-1133">Transmembrane helix</keyword>
<feature type="transmembrane region" description="Helical" evidence="7">
    <location>
        <begin position="171"/>
        <end position="195"/>
    </location>
</feature>
<reference evidence="9 10" key="1">
    <citation type="submission" date="2016-10" db="EMBL/GenBank/DDBJ databases">
        <authorList>
            <person name="de Groot N.N."/>
        </authorList>
    </citation>
    <scope>NUCLEOTIDE SEQUENCE [LARGE SCALE GENOMIC DNA]</scope>
    <source>
        <strain evidence="9 10">F</strain>
    </source>
</reference>
<feature type="transmembrane region" description="Helical" evidence="7">
    <location>
        <begin position="316"/>
        <end position="335"/>
    </location>
</feature>
<feature type="transmembrane region" description="Helical" evidence="7">
    <location>
        <begin position="342"/>
        <end position="359"/>
    </location>
</feature>
<evidence type="ECO:0000313" key="10">
    <source>
        <dbReference type="Proteomes" id="UP000214760"/>
    </source>
</evidence>
<evidence type="ECO:0000313" key="9">
    <source>
        <dbReference type="EMBL" id="SFR64066.1"/>
    </source>
</evidence>
<dbReference type="Proteomes" id="UP000214760">
    <property type="component" value="Unassembled WGS sequence"/>
</dbReference>
<evidence type="ECO:0000256" key="1">
    <source>
        <dbReference type="ARBA" id="ARBA00004429"/>
    </source>
</evidence>
<dbReference type="InterPro" id="IPR010656">
    <property type="entry name" value="DctM"/>
</dbReference>
<name>A0A1I6IBL9_9FIRM</name>
<accession>A0A1I6IBL9</accession>
<keyword evidence="4 7" id="KW-0812">Transmembrane</keyword>
<dbReference type="GO" id="GO:0005886">
    <property type="term" value="C:plasma membrane"/>
    <property type="evidence" value="ECO:0007669"/>
    <property type="project" value="UniProtKB-SubCell"/>
</dbReference>